<sequence>MPQQHIHCIVSNCHYYQSGNKCVANEILVASDKFGSNQPDNVDATMAAQLSAVSASDCMSTCCKSFVPKDSGKADVDGVKRMQ</sequence>
<dbReference type="EMBL" id="WXEX01000004">
    <property type="protein sequence ID" value="MZP42670.1"/>
    <property type="molecule type" value="Genomic_DNA"/>
</dbReference>
<dbReference type="Pfam" id="PF07561">
    <property type="entry name" value="DUF1540"/>
    <property type="match status" value="1"/>
</dbReference>
<name>A0A845LCL7_HELGE</name>
<keyword evidence="3" id="KW-1185">Reference proteome</keyword>
<protein>
    <submittedName>
        <fullName evidence="2">DUF1540 domain-containing protein</fullName>
    </submittedName>
</protein>
<proteinExistence type="predicted"/>
<gene>
    <name evidence="2" type="ORF">GTO89_06410</name>
</gene>
<evidence type="ECO:0000313" key="3">
    <source>
        <dbReference type="Proteomes" id="UP000471031"/>
    </source>
</evidence>
<comment type="caution">
    <text evidence="2">The sequence shown here is derived from an EMBL/GenBank/DDBJ whole genome shotgun (WGS) entry which is preliminary data.</text>
</comment>
<dbReference type="InterPro" id="IPR011437">
    <property type="entry name" value="DUF1540"/>
</dbReference>
<reference evidence="2 3" key="1">
    <citation type="submission" date="2020-01" db="EMBL/GenBank/DDBJ databases">
        <title>Whole genome sequence of Heliobacterium gestii DSM 11169.</title>
        <authorList>
            <person name="Kyndt J.A."/>
            <person name="Meyer T.E."/>
        </authorList>
    </citation>
    <scope>NUCLEOTIDE SEQUENCE [LARGE SCALE GENOMIC DNA]</scope>
    <source>
        <strain evidence="2 3">DSM 11169</strain>
    </source>
</reference>
<organism evidence="2 3">
    <name type="scientific">Heliomicrobium gestii</name>
    <name type="common">Heliobacterium gestii</name>
    <dbReference type="NCBI Taxonomy" id="2699"/>
    <lineage>
        <taxon>Bacteria</taxon>
        <taxon>Bacillati</taxon>
        <taxon>Bacillota</taxon>
        <taxon>Clostridia</taxon>
        <taxon>Eubacteriales</taxon>
        <taxon>Heliobacteriaceae</taxon>
        <taxon>Heliomicrobium</taxon>
    </lineage>
</organism>
<accession>A0A845LCL7</accession>
<dbReference type="RefSeq" id="WP_161261223.1">
    <property type="nucleotide sequence ID" value="NZ_JAFBDC010000003.1"/>
</dbReference>
<feature type="domain" description="DUF1540" evidence="1">
    <location>
        <begin position="6"/>
        <end position="66"/>
    </location>
</feature>
<dbReference type="Proteomes" id="UP000471031">
    <property type="component" value="Unassembled WGS sequence"/>
</dbReference>
<dbReference type="AlphaFoldDB" id="A0A845LCL7"/>
<dbReference type="OrthoDB" id="1681234at2"/>
<evidence type="ECO:0000259" key="1">
    <source>
        <dbReference type="Pfam" id="PF07561"/>
    </source>
</evidence>
<evidence type="ECO:0000313" key="2">
    <source>
        <dbReference type="EMBL" id="MZP42670.1"/>
    </source>
</evidence>